<evidence type="ECO:0000256" key="2">
    <source>
        <dbReference type="ARBA" id="ARBA00023303"/>
    </source>
</evidence>
<organism evidence="5 6">
    <name type="scientific">Malus baccata</name>
    <name type="common">Siberian crab apple</name>
    <name type="synonym">Pyrus baccata</name>
    <dbReference type="NCBI Taxonomy" id="106549"/>
    <lineage>
        <taxon>Eukaryota</taxon>
        <taxon>Viridiplantae</taxon>
        <taxon>Streptophyta</taxon>
        <taxon>Embryophyta</taxon>
        <taxon>Tracheophyta</taxon>
        <taxon>Spermatophyta</taxon>
        <taxon>Magnoliopsida</taxon>
        <taxon>eudicotyledons</taxon>
        <taxon>Gunneridae</taxon>
        <taxon>Pentapetalae</taxon>
        <taxon>rosids</taxon>
        <taxon>fabids</taxon>
        <taxon>Rosales</taxon>
        <taxon>Rosaceae</taxon>
        <taxon>Amygdaloideae</taxon>
        <taxon>Maleae</taxon>
        <taxon>Malus</taxon>
    </lineage>
</organism>
<sequence>MLNEATKIKDRKRIIQMKKLGVRKWISENKFPDNIKNEIMNSIELTLKKNKDADVDKPFLILPWQTKRSVKRHLFKDTLKTVNKLKDMNEKVLTLMCDYLKPVTYIENSFVFRMGDPLDCILFIVEGTMWTYASSDHSQAGSRTLSMDIEPLGKGQFYGEELLDWASDTFTELPVSSKHVKSQTKVEAFVLMAKDLETVISRYKKYWDLVYSKNREEVALSTVRRFRTKAQQRPSSSLPRIADTNGESLPSTAGK</sequence>
<keyword evidence="1" id="KW-0813">Transport</keyword>
<dbReference type="InterPro" id="IPR000595">
    <property type="entry name" value="cNMP-bd_dom"/>
</dbReference>
<evidence type="ECO:0000256" key="3">
    <source>
        <dbReference type="SAM" id="MobiDB-lite"/>
    </source>
</evidence>
<dbReference type="GO" id="GO:0016020">
    <property type="term" value="C:membrane"/>
    <property type="evidence" value="ECO:0007669"/>
    <property type="project" value="UniProtKB-SubCell"/>
</dbReference>
<feature type="region of interest" description="Disordered" evidence="3">
    <location>
        <begin position="229"/>
        <end position="255"/>
    </location>
</feature>
<dbReference type="PANTHER" id="PTHR45651:SF68">
    <property type="entry name" value="ION TRANSPORT DOMAIN-CONTAINING PROTEIN"/>
    <property type="match status" value="1"/>
</dbReference>
<dbReference type="GO" id="GO:0034220">
    <property type="term" value="P:monoatomic ion transmembrane transport"/>
    <property type="evidence" value="ECO:0007669"/>
    <property type="project" value="UniProtKB-KW"/>
</dbReference>
<dbReference type="PROSITE" id="PS50042">
    <property type="entry name" value="CNMP_BINDING_3"/>
    <property type="match status" value="1"/>
</dbReference>
<feature type="domain" description="Cyclic nucleotide-binding" evidence="4">
    <location>
        <begin position="84"/>
        <end position="163"/>
    </location>
</feature>
<keyword evidence="2" id="KW-0407">Ion channel</keyword>
<evidence type="ECO:0000313" key="5">
    <source>
        <dbReference type="EMBL" id="TQD94570.1"/>
    </source>
</evidence>
<dbReference type="Proteomes" id="UP000315295">
    <property type="component" value="Unassembled WGS sequence"/>
</dbReference>
<evidence type="ECO:0000256" key="1">
    <source>
        <dbReference type="ARBA" id="ARBA00023286"/>
    </source>
</evidence>
<dbReference type="CDD" id="cd00038">
    <property type="entry name" value="CAP_ED"/>
    <property type="match status" value="1"/>
</dbReference>
<dbReference type="EMBL" id="VIEB01000340">
    <property type="protein sequence ID" value="TQD94570.1"/>
    <property type="molecule type" value="Genomic_DNA"/>
</dbReference>
<protein>
    <recommendedName>
        <fullName evidence="4">Cyclic nucleotide-binding domain-containing protein</fullName>
    </recommendedName>
</protein>
<gene>
    <name evidence="5" type="ORF">C1H46_019815</name>
</gene>
<evidence type="ECO:0000313" key="6">
    <source>
        <dbReference type="Proteomes" id="UP000315295"/>
    </source>
</evidence>
<comment type="caution">
    <text evidence="5">The sequence shown here is derived from an EMBL/GenBank/DDBJ whole genome shotgun (WGS) entry which is preliminary data.</text>
</comment>
<name>A0A540M739_MALBA</name>
<reference evidence="5 6" key="1">
    <citation type="journal article" date="2019" name="G3 (Bethesda)">
        <title>Sequencing of a Wild Apple (Malus baccata) Genome Unravels the Differences Between Cultivated and Wild Apple Species Regarding Disease Resistance and Cold Tolerance.</title>
        <authorList>
            <person name="Chen X."/>
        </authorList>
    </citation>
    <scope>NUCLEOTIDE SEQUENCE [LARGE SCALE GENOMIC DNA]</scope>
    <source>
        <strain evidence="6">cv. Shandingzi</strain>
        <tissue evidence="5">Leaves</tissue>
    </source>
</reference>
<dbReference type="SUPFAM" id="SSF51206">
    <property type="entry name" value="cAMP-binding domain-like"/>
    <property type="match status" value="1"/>
</dbReference>
<keyword evidence="1" id="KW-0406">Ion transport</keyword>
<proteinExistence type="predicted"/>
<dbReference type="SMART" id="SM00100">
    <property type="entry name" value="cNMP"/>
    <property type="match status" value="1"/>
</dbReference>
<dbReference type="InterPro" id="IPR018490">
    <property type="entry name" value="cNMP-bd_dom_sf"/>
</dbReference>
<accession>A0A540M739</accession>
<keyword evidence="6" id="KW-1185">Reference proteome</keyword>
<evidence type="ECO:0000259" key="4">
    <source>
        <dbReference type="PROSITE" id="PS50042"/>
    </source>
</evidence>
<dbReference type="Gene3D" id="2.60.120.10">
    <property type="entry name" value="Jelly Rolls"/>
    <property type="match status" value="1"/>
</dbReference>
<keyword evidence="1" id="KW-1071">Ligand-gated ion channel</keyword>
<dbReference type="AlphaFoldDB" id="A0A540M739"/>
<dbReference type="InterPro" id="IPR014710">
    <property type="entry name" value="RmlC-like_jellyroll"/>
</dbReference>
<feature type="compositionally biased region" description="Polar residues" evidence="3">
    <location>
        <begin position="245"/>
        <end position="255"/>
    </location>
</feature>
<dbReference type="PANTHER" id="PTHR45651">
    <property type="entry name" value="CYCLIC NUCLEOTIDE-GATED ION CHANNEL 15-RELATED-RELATED"/>
    <property type="match status" value="1"/>
</dbReference>